<protein>
    <submittedName>
        <fullName evidence="1">Uncharacterized protein</fullName>
    </submittedName>
</protein>
<dbReference type="EMBL" id="BK015411">
    <property type="protein sequence ID" value="DAE05478.1"/>
    <property type="molecule type" value="Genomic_DNA"/>
</dbReference>
<sequence>MPDIYDMDENQRIERSVNGLLGRLSTLIWENESLKTEGAYYKQKYIEAMEELSQLKEKGDK</sequence>
<evidence type="ECO:0000313" key="1">
    <source>
        <dbReference type="EMBL" id="DAE05478.1"/>
    </source>
</evidence>
<proteinExistence type="predicted"/>
<organism evidence="1">
    <name type="scientific">Siphoviridae sp. ctLOE2</name>
    <dbReference type="NCBI Taxonomy" id="2825454"/>
    <lineage>
        <taxon>Viruses</taxon>
        <taxon>Duplodnaviria</taxon>
        <taxon>Heunggongvirae</taxon>
        <taxon>Uroviricota</taxon>
        <taxon>Caudoviricetes</taxon>
    </lineage>
</organism>
<accession>A0A8S5PEH8</accession>
<name>A0A8S5PEH8_9CAUD</name>
<reference evidence="1" key="1">
    <citation type="journal article" date="2021" name="Proc. Natl. Acad. Sci. U.S.A.">
        <title>A Catalog of Tens of Thousands of Viruses from Human Metagenomes Reveals Hidden Associations with Chronic Diseases.</title>
        <authorList>
            <person name="Tisza M.J."/>
            <person name="Buck C.B."/>
        </authorList>
    </citation>
    <scope>NUCLEOTIDE SEQUENCE</scope>
    <source>
        <strain evidence="1">CtLOE2</strain>
    </source>
</reference>